<keyword evidence="4" id="KW-0274">FAD</keyword>
<name>A0AAD6B0A3_9TELE</name>
<evidence type="ECO:0000256" key="1">
    <source>
        <dbReference type="ARBA" id="ARBA00001974"/>
    </source>
</evidence>
<reference evidence="7" key="1">
    <citation type="submission" date="2022-11" db="EMBL/GenBank/DDBJ databases">
        <title>Chromosome-level genome of Pogonophryne albipinna.</title>
        <authorList>
            <person name="Jo E."/>
        </authorList>
    </citation>
    <scope>NUCLEOTIDE SEQUENCE</scope>
    <source>
        <strain evidence="7">SGF0006</strain>
        <tissue evidence="7">Muscle</tissue>
    </source>
</reference>
<dbReference type="GO" id="GO:0043153">
    <property type="term" value="P:entrainment of circadian clock by photoperiod"/>
    <property type="evidence" value="ECO:0007669"/>
    <property type="project" value="TreeGrafter"/>
</dbReference>
<keyword evidence="8" id="KW-1185">Reference proteome</keyword>
<dbReference type="Proteomes" id="UP001219934">
    <property type="component" value="Unassembled WGS sequence"/>
</dbReference>
<protein>
    <recommendedName>
        <fullName evidence="6">Cryptochrome/DNA photolyase FAD-binding domain-containing protein</fullName>
    </recommendedName>
</protein>
<comment type="cofactor">
    <cofactor evidence="1">
        <name>FAD</name>
        <dbReference type="ChEBI" id="CHEBI:57692"/>
    </cofactor>
</comment>
<dbReference type="GO" id="GO:0071949">
    <property type="term" value="F:FAD binding"/>
    <property type="evidence" value="ECO:0007669"/>
    <property type="project" value="TreeGrafter"/>
</dbReference>
<evidence type="ECO:0000256" key="3">
    <source>
        <dbReference type="ARBA" id="ARBA00022630"/>
    </source>
</evidence>
<feature type="region of interest" description="Disordered" evidence="5">
    <location>
        <begin position="143"/>
        <end position="197"/>
    </location>
</feature>
<feature type="domain" description="Cryptochrome/DNA photolyase FAD-binding" evidence="6">
    <location>
        <begin position="7"/>
        <end position="63"/>
    </location>
</feature>
<evidence type="ECO:0000256" key="5">
    <source>
        <dbReference type="SAM" id="MobiDB-lite"/>
    </source>
</evidence>
<evidence type="ECO:0000256" key="2">
    <source>
        <dbReference type="ARBA" id="ARBA00005862"/>
    </source>
</evidence>
<dbReference type="EMBL" id="JAPTMU010000012">
    <property type="protein sequence ID" value="KAJ4934362.1"/>
    <property type="molecule type" value="Genomic_DNA"/>
</dbReference>
<evidence type="ECO:0000256" key="4">
    <source>
        <dbReference type="ARBA" id="ARBA00022827"/>
    </source>
</evidence>
<dbReference type="GO" id="GO:0032922">
    <property type="term" value="P:circadian regulation of gene expression"/>
    <property type="evidence" value="ECO:0007669"/>
    <property type="project" value="TreeGrafter"/>
</dbReference>
<evidence type="ECO:0000259" key="6">
    <source>
        <dbReference type="Pfam" id="PF03441"/>
    </source>
</evidence>
<feature type="compositionally biased region" description="Basic and acidic residues" evidence="5">
    <location>
        <begin position="158"/>
        <end position="174"/>
    </location>
</feature>
<organism evidence="7 8">
    <name type="scientific">Pogonophryne albipinna</name>
    <dbReference type="NCBI Taxonomy" id="1090488"/>
    <lineage>
        <taxon>Eukaryota</taxon>
        <taxon>Metazoa</taxon>
        <taxon>Chordata</taxon>
        <taxon>Craniata</taxon>
        <taxon>Vertebrata</taxon>
        <taxon>Euteleostomi</taxon>
        <taxon>Actinopterygii</taxon>
        <taxon>Neopterygii</taxon>
        <taxon>Teleostei</taxon>
        <taxon>Neoteleostei</taxon>
        <taxon>Acanthomorphata</taxon>
        <taxon>Eupercaria</taxon>
        <taxon>Perciformes</taxon>
        <taxon>Notothenioidei</taxon>
        <taxon>Pogonophryne</taxon>
    </lineage>
</organism>
<dbReference type="GO" id="GO:0045892">
    <property type="term" value="P:negative regulation of DNA-templated transcription"/>
    <property type="evidence" value="ECO:0007669"/>
    <property type="project" value="TreeGrafter"/>
</dbReference>
<dbReference type="Gene3D" id="1.10.579.10">
    <property type="entry name" value="DNA Cyclobutane Dipyrimidine Photolyase, subunit A, domain 3"/>
    <property type="match status" value="1"/>
</dbReference>
<proteinExistence type="inferred from homology"/>
<dbReference type="AlphaFoldDB" id="A0AAD6B0A3"/>
<keyword evidence="3" id="KW-0285">Flavoprotein</keyword>
<dbReference type="InterPro" id="IPR005101">
    <property type="entry name" value="Cryptochr/Photolyase_FAD-bd"/>
</dbReference>
<dbReference type="GO" id="GO:0005737">
    <property type="term" value="C:cytoplasm"/>
    <property type="evidence" value="ECO:0007669"/>
    <property type="project" value="TreeGrafter"/>
</dbReference>
<dbReference type="Pfam" id="PF03441">
    <property type="entry name" value="FAD_binding_7"/>
    <property type="match status" value="1"/>
</dbReference>
<dbReference type="InterPro" id="IPR036134">
    <property type="entry name" value="Crypto/Photolyase_FAD-like_sf"/>
</dbReference>
<evidence type="ECO:0000313" key="7">
    <source>
        <dbReference type="EMBL" id="KAJ4934362.1"/>
    </source>
</evidence>
<dbReference type="GO" id="GO:0003677">
    <property type="term" value="F:DNA binding"/>
    <property type="evidence" value="ECO:0007669"/>
    <property type="project" value="TreeGrafter"/>
</dbReference>
<gene>
    <name evidence="7" type="ORF">JOQ06_007160</name>
</gene>
<dbReference type="SUPFAM" id="SSF48173">
    <property type="entry name" value="Cryptochrome/photolyase FAD-binding domain"/>
    <property type="match status" value="1"/>
</dbReference>
<dbReference type="PANTHER" id="PTHR11455:SF10">
    <property type="entry name" value="CRYPTOCHROME 2B-RELATED"/>
    <property type="match status" value="1"/>
</dbReference>
<comment type="similarity">
    <text evidence="2">Belongs to the DNA photolyase class-1 family.</text>
</comment>
<dbReference type="GO" id="GO:0005634">
    <property type="term" value="C:nucleus"/>
    <property type="evidence" value="ECO:0007669"/>
    <property type="project" value="TreeGrafter"/>
</dbReference>
<dbReference type="PANTHER" id="PTHR11455">
    <property type="entry name" value="CRYPTOCHROME"/>
    <property type="match status" value="1"/>
</dbReference>
<feature type="compositionally biased region" description="Polar residues" evidence="5">
    <location>
        <begin position="175"/>
        <end position="189"/>
    </location>
</feature>
<comment type="caution">
    <text evidence="7">The sequence shown here is derived from an EMBL/GenBank/DDBJ whole genome shotgun (WGS) entry which is preliminary data.</text>
</comment>
<evidence type="ECO:0000313" key="8">
    <source>
        <dbReference type="Proteomes" id="UP001219934"/>
    </source>
</evidence>
<sequence length="197" mass="21789">MPPCASRRYLPVLRGFPAKYIYDPWNAPESVQAAAKCIIGVHYPKPMVHHAEASRLNIERMKQIYQQLSRYRGLGLLASVPSSNGNGNGGMMAYPLGEQQPGTNNNNSHLLGVSGCSQQHGYPSVPEASQTITSSRLYHEFAVPQHPGLLHSRGSITGKRERESEREGSGERDPTSCSMQKMQRQSAQRYPQLLQDG</sequence>
<dbReference type="InterPro" id="IPR002081">
    <property type="entry name" value="Cryptochrome/DNA_photolyase_1"/>
</dbReference>
<accession>A0AAD6B0A3</accession>